<keyword evidence="2" id="KW-1185">Reference proteome</keyword>
<proteinExistence type="predicted"/>
<accession>A0A4Y3M7D8</accession>
<organism evidence="1 2">
    <name type="scientific">Gluconobacter roseus NBRC 3990</name>
    <dbReference type="NCBI Taxonomy" id="1307950"/>
    <lineage>
        <taxon>Bacteria</taxon>
        <taxon>Pseudomonadati</taxon>
        <taxon>Pseudomonadota</taxon>
        <taxon>Alphaproteobacteria</taxon>
        <taxon>Acetobacterales</taxon>
        <taxon>Acetobacteraceae</taxon>
        <taxon>Gluconobacter</taxon>
    </lineage>
</organism>
<name>A0A4Y3M7D8_9PROT</name>
<evidence type="ECO:0000313" key="2">
    <source>
        <dbReference type="Proteomes" id="UP000320772"/>
    </source>
</evidence>
<protein>
    <submittedName>
        <fullName evidence="1">Uncharacterized protein</fullName>
    </submittedName>
</protein>
<reference evidence="1 2" key="1">
    <citation type="submission" date="2019-06" db="EMBL/GenBank/DDBJ databases">
        <title>Whole genome shotgun sequence of Gluconobacter roseus NBRC 3990.</title>
        <authorList>
            <person name="Hosoyama A."/>
            <person name="Uohara A."/>
            <person name="Ohji S."/>
            <person name="Ichikawa N."/>
        </authorList>
    </citation>
    <scope>NUCLEOTIDE SEQUENCE [LARGE SCALE GENOMIC DNA]</scope>
    <source>
        <strain evidence="1 2">NBRC 3990</strain>
    </source>
</reference>
<dbReference type="Proteomes" id="UP000320772">
    <property type="component" value="Unassembled WGS sequence"/>
</dbReference>
<comment type="caution">
    <text evidence="1">The sequence shown here is derived from an EMBL/GenBank/DDBJ whole genome shotgun (WGS) entry which is preliminary data.</text>
</comment>
<evidence type="ECO:0000313" key="1">
    <source>
        <dbReference type="EMBL" id="GEB04505.1"/>
    </source>
</evidence>
<gene>
    <name evidence="1" type="ORF">GRO01_20810</name>
</gene>
<dbReference type="AlphaFoldDB" id="A0A4Y3M7D8"/>
<sequence length="51" mass="5080">MAARVREAATGCGVGSGMGTVFPSALRDVSGAVDSALCAEGTDYENGRAPF</sequence>
<dbReference type="EMBL" id="BJLY01000004">
    <property type="protein sequence ID" value="GEB04505.1"/>
    <property type="molecule type" value="Genomic_DNA"/>
</dbReference>